<name>A0A7I8IVY6_SPIIN</name>
<accession>A0A7I8IVY6</accession>
<dbReference type="AlphaFoldDB" id="A0A7I8IVY6"/>
<evidence type="ECO:0000313" key="2">
    <source>
        <dbReference type="Proteomes" id="UP001189122"/>
    </source>
</evidence>
<gene>
    <name evidence="1" type="ORF">SI7747_06008422</name>
</gene>
<dbReference type="EMBL" id="CACRZD030000006">
    <property type="protein sequence ID" value="CAA6662028.1"/>
    <property type="molecule type" value="Genomic_DNA"/>
</dbReference>
<protein>
    <submittedName>
        <fullName evidence="1">Uncharacterized protein</fullName>
    </submittedName>
</protein>
<reference evidence="1 2" key="1">
    <citation type="submission" date="2019-12" db="EMBL/GenBank/DDBJ databases">
        <authorList>
            <person name="Scholz U."/>
            <person name="Mascher M."/>
            <person name="Fiebig A."/>
        </authorList>
    </citation>
    <scope>NUCLEOTIDE SEQUENCE</scope>
</reference>
<keyword evidence="2" id="KW-1185">Reference proteome</keyword>
<organism evidence="1">
    <name type="scientific">Spirodela intermedia</name>
    <name type="common">Intermediate duckweed</name>
    <dbReference type="NCBI Taxonomy" id="51605"/>
    <lineage>
        <taxon>Eukaryota</taxon>
        <taxon>Viridiplantae</taxon>
        <taxon>Streptophyta</taxon>
        <taxon>Embryophyta</taxon>
        <taxon>Tracheophyta</taxon>
        <taxon>Spermatophyta</taxon>
        <taxon>Magnoliopsida</taxon>
        <taxon>Liliopsida</taxon>
        <taxon>Araceae</taxon>
        <taxon>Lemnoideae</taxon>
        <taxon>Spirodela</taxon>
    </lineage>
</organism>
<dbReference type="EMBL" id="LR743593">
    <property type="protein sequence ID" value="CAA2622375.1"/>
    <property type="molecule type" value="Genomic_DNA"/>
</dbReference>
<proteinExistence type="predicted"/>
<sequence length="72" mass="7837">MPRLLPSVRPLRNLLPLRSPLPLAIPFRASTVQGRDHKIAPETCRVLSALREVSRASACPVPHHCGTVPPVS</sequence>
<evidence type="ECO:0000313" key="1">
    <source>
        <dbReference type="EMBL" id="CAA2622375.1"/>
    </source>
</evidence>
<dbReference type="Proteomes" id="UP001189122">
    <property type="component" value="Unassembled WGS sequence"/>
</dbReference>